<name>A0AAV4NKF8_CAEEX</name>
<reference evidence="1 2" key="1">
    <citation type="submission" date="2021-06" db="EMBL/GenBank/DDBJ databases">
        <title>Caerostris extrusa draft genome.</title>
        <authorList>
            <person name="Kono N."/>
            <person name="Arakawa K."/>
        </authorList>
    </citation>
    <scope>NUCLEOTIDE SEQUENCE [LARGE SCALE GENOMIC DNA]</scope>
</reference>
<evidence type="ECO:0000313" key="1">
    <source>
        <dbReference type="EMBL" id="GIX85246.1"/>
    </source>
</evidence>
<protein>
    <submittedName>
        <fullName evidence="1">Uncharacterized protein</fullName>
    </submittedName>
</protein>
<accession>A0AAV4NKF8</accession>
<organism evidence="1 2">
    <name type="scientific">Caerostris extrusa</name>
    <name type="common">Bark spider</name>
    <name type="synonym">Caerostris bankana</name>
    <dbReference type="NCBI Taxonomy" id="172846"/>
    <lineage>
        <taxon>Eukaryota</taxon>
        <taxon>Metazoa</taxon>
        <taxon>Ecdysozoa</taxon>
        <taxon>Arthropoda</taxon>
        <taxon>Chelicerata</taxon>
        <taxon>Arachnida</taxon>
        <taxon>Araneae</taxon>
        <taxon>Araneomorphae</taxon>
        <taxon>Entelegynae</taxon>
        <taxon>Araneoidea</taxon>
        <taxon>Araneidae</taxon>
        <taxon>Caerostris</taxon>
    </lineage>
</organism>
<proteinExistence type="predicted"/>
<gene>
    <name evidence="1" type="ORF">CEXT_164681</name>
</gene>
<dbReference type="Proteomes" id="UP001054945">
    <property type="component" value="Unassembled WGS sequence"/>
</dbReference>
<dbReference type="EMBL" id="BPLR01003492">
    <property type="protein sequence ID" value="GIX85246.1"/>
    <property type="molecule type" value="Genomic_DNA"/>
</dbReference>
<dbReference type="AlphaFoldDB" id="A0AAV4NKF8"/>
<sequence length="95" mass="10741">MRVHTNLILSSHDQPFSRKLTADIKTSGGAPANSPKSLAVKPIVSHEWFSQPYWSPILPEQPRPPVQLASPFRNKSIQYLLLSHKSFCTDVHSFF</sequence>
<keyword evidence="2" id="KW-1185">Reference proteome</keyword>
<evidence type="ECO:0000313" key="2">
    <source>
        <dbReference type="Proteomes" id="UP001054945"/>
    </source>
</evidence>
<comment type="caution">
    <text evidence="1">The sequence shown here is derived from an EMBL/GenBank/DDBJ whole genome shotgun (WGS) entry which is preliminary data.</text>
</comment>